<dbReference type="AlphaFoldDB" id="A0ABD2WZW7"/>
<keyword evidence="6" id="KW-1185">Reference proteome</keyword>
<organism evidence="5 6">
    <name type="scientific">Trichogramma kaykai</name>
    <dbReference type="NCBI Taxonomy" id="54128"/>
    <lineage>
        <taxon>Eukaryota</taxon>
        <taxon>Metazoa</taxon>
        <taxon>Ecdysozoa</taxon>
        <taxon>Arthropoda</taxon>
        <taxon>Hexapoda</taxon>
        <taxon>Insecta</taxon>
        <taxon>Pterygota</taxon>
        <taxon>Neoptera</taxon>
        <taxon>Endopterygota</taxon>
        <taxon>Hymenoptera</taxon>
        <taxon>Apocrita</taxon>
        <taxon>Proctotrupomorpha</taxon>
        <taxon>Chalcidoidea</taxon>
        <taxon>Trichogrammatidae</taxon>
        <taxon>Trichogramma</taxon>
    </lineage>
</organism>
<evidence type="ECO:0000313" key="6">
    <source>
        <dbReference type="Proteomes" id="UP001627154"/>
    </source>
</evidence>
<dbReference type="PANTHER" id="PTHR12900">
    <property type="entry name" value="MITOTIC AND DNA DAMAGE CHECKPOINT PROTEIN HUS1"/>
    <property type="match status" value="1"/>
</dbReference>
<evidence type="ECO:0000256" key="1">
    <source>
        <dbReference type="ARBA" id="ARBA00004123"/>
    </source>
</evidence>
<comment type="caution">
    <text evidence="5">The sequence shown here is derived from an EMBL/GenBank/DDBJ whole genome shotgun (WGS) entry which is preliminary data.</text>
</comment>
<dbReference type="InterPro" id="IPR016580">
    <property type="entry name" value="HUS1"/>
</dbReference>
<gene>
    <name evidence="5" type="ORF">TKK_007784</name>
</gene>
<protein>
    <recommendedName>
        <fullName evidence="4">Checkpoint protein</fullName>
    </recommendedName>
</protein>
<dbReference type="PIRSF" id="PIRSF011312">
    <property type="entry name" value="Cell_cycle_HUS1"/>
    <property type="match status" value="1"/>
</dbReference>
<evidence type="ECO:0000313" key="5">
    <source>
        <dbReference type="EMBL" id="KAL3398649.1"/>
    </source>
</evidence>
<reference evidence="5 6" key="1">
    <citation type="journal article" date="2024" name="bioRxiv">
        <title>A reference genome for Trichogramma kaykai: A tiny desert-dwelling parasitoid wasp with competing sex-ratio distorters.</title>
        <authorList>
            <person name="Culotta J."/>
            <person name="Lindsey A.R."/>
        </authorList>
    </citation>
    <scope>NUCLEOTIDE SEQUENCE [LARGE SCALE GENOMIC DNA]</scope>
    <source>
        <strain evidence="5 6">KSX58</strain>
    </source>
</reference>
<dbReference type="Proteomes" id="UP001627154">
    <property type="component" value="Unassembled WGS sequence"/>
</dbReference>
<comment type="subcellular location">
    <subcellularLocation>
        <location evidence="1">Nucleus</location>
    </subcellularLocation>
</comment>
<dbReference type="EMBL" id="JBJJXI010000059">
    <property type="protein sequence ID" value="KAL3398649.1"/>
    <property type="molecule type" value="Genomic_DNA"/>
</dbReference>
<evidence type="ECO:0000256" key="3">
    <source>
        <dbReference type="ARBA" id="ARBA00023242"/>
    </source>
</evidence>
<evidence type="ECO:0000256" key="4">
    <source>
        <dbReference type="PIRNR" id="PIRNR011312"/>
    </source>
</evidence>
<accession>A0ABD2WZW7</accession>
<keyword evidence="3" id="KW-0539">Nucleus</keyword>
<dbReference type="Pfam" id="PF04005">
    <property type="entry name" value="Hus1"/>
    <property type="match status" value="1"/>
</dbReference>
<dbReference type="GO" id="GO:0005634">
    <property type="term" value="C:nucleus"/>
    <property type="evidence" value="ECO:0007669"/>
    <property type="project" value="UniProtKB-SubCell"/>
</dbReference>
<evidence type="ECO:0000256" key="2">
    <source>
        <dbReference type="ARBA" id="ARBA00005563"/>
    </source>
</evidence>
<sequence>MKFKCKMTDTGSLRDFSNVATTVARMSKQCVIRLTRNFFFFNIADDTTPMVWARLDQNHFFVDYMVHGKTDDIHEIYMELNSAMLAKSVSTFKAAARSVKIRLTNKQQPCLTFEIEMSSISAESRMCVHDIPITIIPQKKWPEFNQPHIEKFEISVEMPQFKNLRSVLERMKNMSPVLTISVDTNGVLALKADADSATVSVHFPNLTVLECDAEDETVSASVDIKKFHAFVAWDAVHPTSMNCNIISDKVVNINLTLDDYMQIKYYIPAVECN</sequence>
<dbReference type="PANTHER" id="PTHR12900:SF0">
    <property type="entry name" value="CHECKPOINT PROTEIN"/>
    <property type="match status" value="1"/>
</dbReference>
<dbReference type="InterPro" id="IPR007150">
    <property type="entry name" value="HUS1/Mec3"/>
</dbReference>
<comment type="similarity">
    <text evidence="2 4">Belongs to the HUS1 family.</text>
</comment>
<name>A0ABD2WZW7_9HYME</name>
<proteinExistence type="inferred from homology"/>
<dbReference type="Gene3D" id="3.70.10.10">
    <property type="match status" value="1"/>
</dbReference>
<dbReference type="GO" id="GO:0006259">
    <property type="term" value="P:DNA metabolic process"/>
    <property type="evidence" value="ECO:0007669"/>
    <property type="project" value="UniProtKB-ARBA"/>
</dbReference>
<dbReference type="GO" id="GO:0000077">
    <property type="term" value="P:DNA damage checkpoint signaling"/>
    <property type="evidence" value="ECO:0007669"/>
    <property type="project" value="UniProtKB-ARBA"/>
</dbReference>